<reference evidence="2 3" key="1">
    <citation type="journal article" date="2024" name="J Genomics">
        <title>Draft genome sequencing and assembly of Favolaschia claudopus CIRM-BRFM 2984 isolated from oak limbs.</title>
        <authorList>
            <person name="Navarro D."/>
            <person name="Drula E."/>
            <person name="Chaduli D."/>
            <person name="Cazenave R."/>
            <person name="Ahrendt S."/>
            <person name="Wang J."/>
            <person name="Lipzen A."/>
            <person name="Daum C."/>
            <person name="Barry K."/>
            <person name="Grigoriev I.V."/>
            <person name="Favel A."/>
            <person name="Rosso M.N."/>
            <person name="Martin F."/>
        </authorList>
    </citation>
    <scope>NUCLEOTIDE SEQUENCE [LARGE SCALE GENOMIC DNA]</scope>
    <source>
        <strain evidence="2 3">CIRM-BRFM 2984</strain>
    </source>
</reference>
<comment type="caution">
    <text evidence="2">The sequence shown here is derived from an EMBL/GenBank/DDBJ whole genome shotgun (WGS) entry which is preliminary data.</text>
</comment>
<accession>A0AAW0AW89</accession>
<evidence type="ECO:0000256" key="1">
    <source>
        <dbReference type="SAM" id="MobiDB-lite"/>
    </source>
</evidence>
<protein>
    <submittedName>
        <fullName evidence="2">Uncharacterized protein</fullName>
    </submittedName>
</protein>
<evidence type="ECO:0000313" key="2">
    <source>
        <dbReference type="EMBL" id="KAK7017312.1"/>
    </source>
</evidence>
<feature type="region of interest" description="Disordered" evidence="1">
    <location>
        <begin position="361"/>
        <end position="386"/>
    </location>
</feature>
<sequence length="449" mass="49673">MRRWLANGAIFSCSLSPPTISHFPPLPTFHPAIVDSKLKSSLFFTVEASQSLNDTFGAPQAHIKLATFQPQALSCLVVPPANTSKSFLKSNTQSHEETGGLAVALCFRAAQGAREKDHTFIYRPMERLLPEVSFPVSKLTKSFAVYDLTNNAVDLSYQYHHHYNIGFIATGPFPRTTMQNWVIPLVHRFVDFTASGENKLKFAMYCASVASLLPGPRHLAYRLGLVPVFAIPFLAVPRLLFPCATIILVDVTGERRPMPLDLWRDAKAFVEELWEIFDGNQAITSIILSHQYRIQNCECSVYRLGSRQVTAGTEIFMAAMVYGDSAKMECPYCKTEVHVSAGHNLDASIDCDHCRRRFSTSLSRSPESPGPTASSEASDGTLQTPSAPDTALFKIVHLVLYPQVRRMPSSQGEAEGFNYVDIYDRAGGLRRINIIHLPSEAIPCATASI</sequence>
<dbReference type="AlphaFoldDB" id="A0AAW0AW89"/>
<gene>
    <name evidence="2" type="ORF">R3P38DRAFT_3201748</name>
</gene>
<keyword evidence="3" id="KW-1185">Reference proteome</keyword>
<proteinExistence type="predicted"/>
<dbReference type="EMBL" id="JAWWNJ010000048">
    <property type="protein sequence ID" value="KAK7017312.1"/>
    <property type="molecule type" value="Genomic_DNA"/>
</dbReference>
<dbReference type="Proteomes" id="UP001362999">
    <property type="component" value="Unassembled WGS sequence"/>
</dbReference>
<evidence type="ECO:0000313" key="3">
    <source>
        <dbReference type="Proteomes" id="UP001362999"/>
    </source>
</evidence>
<name>A0AAW0AW89_9AGAR</name>
<organism evidence="2 3">
    <name type="scientific">Favolaschia claudopus</name>
    <dbReference type="NCBI Taxonomy" id="2862362"/>
    <lineage>
        <taxon>Eukaryota</taxon>
        <taxon>Fungi</taxon>
        <taxon>Dikarya</taxon>
        <taxon>Basidiomycota</taxon>
        <taxon>Agaricomycotina</taxon>
        <taxon>Agaricomycetes</taxon>
        <taxon>Agaricomycetidae</taxon>
        <taxon>Agaricales</taxon>
        <taxon>Marasmiineae</taxon>
        <taxon>Mycenaceae</taxon>
        <taxon>Favolaschia</taxon>
    </lineage>
</organism>